<sequence length="26" mass="2688">MKRASPESDPVGTPNPEGKKSGALSF</sequence>
<name>A0A078IL81_BRANA</name>
<reference evidence="2 3" key="1">
    <citation type="journal article" date="2014" name="Science">
        <title>Plant genetics. Early allopolyploid evolution in the post-Neolithic Brassica napus oilseed genome.</title>
        <authorList>
            <person name="Chalhoub B."/>
            <person name="Denoeud F."/>
            <person name="Liu S."/>
            <person name="Parkin I.A."/>
            <person name="Tang H."/>
            <person name="Wang X."/>
            <person name="Chiquet J."/>
            <person name="Belcram H."/>
            <person name="Tong C."/>
            <person name="Samans B."/>
            <person name="Correa M."/>
            <person name="Da Silva C."/>
            <person name="Just J."/>
            <person name="Falentin C."/>
            <person name="Koh C.S."/>
            <person name="Le Clainche I."/>
            <person name="Bernard M."/>
            <person name="Bento P."/>
            <person name="Noel B."/>
            <person name="Labadie K."/>
            <person name="Alberti A."/>
            <person name="Charles M."/>
            <person name="Arnaud D."/>
            <person name="Guo H."/>
            <person name="Daviaud C."/>
            <person name="Alamery S."/>
            <person name="Jabbari K."/>
            <person name="Zhao M."/>
            <person name="Edger P.P."/>
            <person name="Chelaifa H."/>
            <person name="Tack D."/>
            <person name="Lassalle G."/>
            <person name="Mestiri I."/>
            <person name="Schnel N."/>
            <person name="Le Paslier M.C."/>
            <person name="Fan G."/>
            <person name="Renault V."/>
            <person name="Bayer P.E."/>
            <person name="Golicz A.A."/>
            <person name="Manoli S."/>
            <person name="Lee T.H."/>
            <person name="Thi V.H."/>
            <person name="Chalabi S."/>
            <person name="Hu Q."/>
            <person name="Fan C."/>
            <person name="Tollenaere R."/>
            <person name="Lu Y."/>
            <person name="Battail C."/>
            <person name="Shen J."/>
            <person name="Sidebottom C.H."/>
            <person name="Wang X."/>
            <person name="Canaguier A."/>
            <person name="Chauveau A."/>
            <person name="Berard A."/>
            <person name="Deniot G."/>
            <person name="Guan M."/>
            <person name="Liu Z."/>
            <person name="Sun F."/>
            <person name="Lim Y.P."/>
            <person name="Lyons E."/>
            <person name="Town C.D."/>
            <person name="Bancroft I."/>
            <person name="Wang X."/>
            <person name="Meng J."/>
            <person name="Ma J."/>
            <person name="Pires J.C."/>
            <person name="King G.J."/>
            <person name="Brunel D."/>
            <person name="Delourme R."/>
            <person name="Renard M."/>
            <person name="Aury J.M."/>
            <person name="Adams K.L."/>
            <person name="Batley J."/>
            <person name="Snowdon R.J."/>
            <person name="Tost J."/>
            <person name="Edwards D."/>
            <person name="Zhou Y."/>
            <person name="Hua W."/>
            <person name="Sharpe A.G."/>
            <person name="Paterson A.H."/>
            <person name="Guan C."/>
            <person name="Wincker P."/>
        </authorList>
    </citation>
    <scope>NUCLEOTIDE SEQUENCE [LARGE SCALE GENOMIC DNA]</scope>
    <source>
        <strain evidence="3">cv. Darmor-bzh</strain>
    </source>
</reference>
<dbReference type="Gramene" id="CDY51810">
    <property type="protein sequence ID" value="CDY51810"/>
    <property type="gene ID" value="GSBRNA2T00004276001"/>
</dbReference>
<dbReference type="AlphaFoldDB" id="A0A078IL81"/>
<feature type="region of interest" description="Disordered" evidence="1">
    <location>
        <begin position="1"/>
        <end position="26"/>
    </location>
</feature>
<gene>
    <name evidence="2" type="primary">BnaC04g53160D</name>
    <name evidence="2" type="ORF">GSBRNA2T00004276001</name>
</gene>
<protein>
    <submittedName>
        <fullName evidence="2">BnaC04g53160D protein</fullName>
    </submittedName>
</protein>
<proteinExistence type="predicted"/>
<organism evidence="2 3">
    <name type="scientific">Brassica napus</name>
    <name type="common">Rape</name>
    <dbReference type="NCBI Taxonomy" id="3708"/>
    <lineage>
        <taxon>Eukaryota</taxon>
        <taxon>Viridiplantae</taxon>
        <taxon>Streptophyta</taxon>
        <taxon>Embryophyta</taxon>
        <taxon>Tracheophyta</taxon>
        <taxon>Spermatophyta</taxon>
        <taxon>Magnoliopsida</taxon>
        <taxon>eudicotyledons</taxon>
        <taxon>Gunneridae</taxon>
        <taxon>Pentapetalae</taxon>
        <taxon>rosids</taxon>
        <taxon>malvids</taxon>
        <taxon>Brassicales</taxon>
        <taxon>Brassicaceae</taxon>
        <taxon>Brassiceae</taxon>
        <taxon>Brassica</taxon>
    </lineage>
</organism>
<dbReference type="Proteomes" id="UP000028999">
    <property type="component" value="Unassembled WGS sequence"/>
</dbReference>
<dbReference type="EMBL" id="LK033030">
    <property type="protein sequence ID" value="CDY51810.1"/>
    <property type="molecule type" value="Genomic_DNA"/>
</dbReference>
<evidence type="ECO:0000313" key="3">
    <source>
        <dbReference type="Proteomes" id="UP000028999"/>
    </source>
</evidence>
<evidence type="ECO:0000256" key="1">
    <source>
        <dbReference type="SAM" id="MobiDB-lite"/>
    </source>
</evidence>
<dbReference type="PaxDb" id="3708-A0A078IL81"/>
<keyword evidence="3" id="KW-1185">Reference proteome</keyword>
<evidence type="ECO:0000313" key="2">
    <source>
        <dbReference type="EMBL" id="CDY51810.1"/>
    </source>
</evidence>
<accession>A0A078IL81</accession>